<evidence type="ECO:0000313" key="2">
    <source>
        <dbReference type="Proteomes" id="UP001518140"/>
    </source>
</evidence>
<proteinExistence type="predicted"/>
<name>A0ABX0E384_9ACTN</name>
<dbReference type="PANTHER" id="PTHR38436">
    <property type="entry name" value="POLYKETIDE CYCLASE SNOAL-LIKE DOMAIN"/>
    <property type="match status" value="1"/>
</dbReference>
<gene>
    <name evidence="1" type="ORF">G6048_36400</name>
</gene>
<reference evidence="1 2" key="1">
    <citation type="submission" date="2020-02" db="EMBL/GenBank/DDBJ databases">
        <title>Whole-genome analyses of novel actinobacteria.</title>
        <authorList>
            <person name="Sahin N."/>
            <person name="Tokatli A."/>
        </authorList>
    </citation>
    <scope>NUCLEOTIDE SEQUENCE [LARGE SCALE GENOMIC DNA]</scope>
    <source>
        <strain evidence="1 2">YC419</strain>
    </source>
</reference>
<protein>
    <submittedName>
        <fullName evidence="1">Ester cyclase</fullName>
    </submittedName>
</protein>
<sequence>MGHLSEIAISLNKAFNAGDTERLRELISPDVVAHLAGTSSDAEHPPGTPRDREGLLGMWQLTRAFFPDLHSTLEEIVETGDVVATRSAVRGTHTLDFMGMPPTGKTFEMMTMNMNRVQDGIIVEHWALSDNVTMLAQLGYKFTGTS</sequence>
<dbReference type="InterPro" id="IPR009959">
    <property type="entry name" value="Cyclase_SnoaL-like"/>
</dbReference>
<dbReference type="Pfam" id="PF07366">
    <property type="entry name" value="SnoaL"/>
    <property type="match status" value="1"/>
</dbReference>
<dbReference type="InterPro" id="IPR032710">
    <property type="entry name" value="NTF2-like_dom_sf"/>
</dbReference>
<dbReference type="PANTHER" id="PTHR38436:SF1">
    <property type="entry name" value="ESTER CYCLASE"/>
    <property type="match status" value="1"/>
</dbReference>
<comment type="caution">
    <text evidence="1">The sequence shown here is derived from an EMBL/GenBank/DDBJ whole genome shotgun (WGS) entry which is preliminary data.</text>
</comment>
<dbReference type="RefSeq" id="WP_165343866.1">
    <property type="nucleotide sequence ID" value="NZ_JAAKZX010000175.1"/>
</dbReference>
<dbReference type="Proteomes" id="UP001518140">
    <property type="component" value="Unassembled WGS sequence"/>
</dbReference>
<evidence type="ECO:0000313" key="1">
    <source>
        <dbReference type="EMBL" id="NGO47345.1"/>
    </source>
</evidence>
<keyword evidence="2" id="KW-1185">Reference proteome</keyword>
<organism evidence="1 2">
    <name type="scientific">Streptomyces ureilyticus</name>
    <dbReference type="NCBI Taxonomy" id="1775131"/>
    <lineage>
        <taxon>Bacteria</taxon>
        <taxon>Bacillati</taxon>
        <taxon>Actinomycetota</taxon>
        <taxon>Actinomycetes</taxon>
        <taxon>Kitasatosporales</taxon>
        <taxon>Streptomycetaceae</taxon>
        <taxon>Streptomyces</taxon>
    </lineage>
</organism>
<accession>A0ABX0E384</accession>
<dbReference type="EMBL" id="JAAKZX010000175">
    <property type="protein sequence ID" value="NGO47345.1"/>
    <property type="molecule type" value="Genomic_DNA"/>
</dbReference>
<dbReference type="Gene3D" id="3.10.450.50">
    <property type="match status" value="1"/>
</dbReference>
<dbReference type="SUPFAM" id="SSF54427">
    <property type="entry name" value="NTF2-like"/>
    <property type="match status" value="1"/>
</dbReference>